<feature type="domain" description="Acyl-CoA dehydrogenase/oxidase N-terminal" evidence="4">
    <location>
        <begin position="23"/>
        <end position="117"/>
    </location>
</feature>
<evidence type="ECO:0000259" key="3">
    <source>
        <dbReference type="Pfam" id="PF02770"/>
    </source>
</evidence>
<dbReference type="InterPro" id="IPR009100">
    <property type="entry name" value="AcylCoA_DH/oxidase_NM_dom_sf"/>
</dbReference>
<feature type="domain" description="Acyl-CoA oxidase/dehydrogenase middle" evidence="3">
    <location>
        <begin position="123"/>
        <end position="212"/>
    </location>
</feature>
<dbReference type="PANTHER" id="PTHR43884:SF12">
    <property type="entry name" value="ISOVALERYL-COA DEHYDROGENASE, MITOCHONDRIAL-RELATED"/>
    <property type="match status" value="1"/>
</dbReference>
<keyword evidence="1" id="KW-0285">Flavoprotein</keyword>
<dbReference type="EMBL" id="BAABEO010000006">
    <property type="protein sequence ID" value="GAA3668322.1"/>
    <property type="molecule type" value="Genomic_DNA"/>
</dbReference>
<dbReference type="PANTHER" id="PTHR43884">
    <property type="entry name" value="ACYL-COA DEHYDROGENASE"/>
    <property type="match status" value="1"/>
</dbReference>
<dbReference type="InterPro" id="IPR006091">
    <property type="entry name" value="Acyl-CoA_Oxase/DH_mid-dom"/>
</dbReference>
<dbReference type="Gene3D" id="1.20.140.10">
    <property type="entry name" value="Butyryl-CoA Dehydrogenase, subunit A, domain 3"/>
    <property type="match status" value="1"/>
</dbReference>
<protein>
    <submittedName>
        <fullName evidence="5">Acyl-CoA dehydrogenase family protein</fullName>
    </submittedName>
</protein>
<evidence type="ECO:0000256" key="1">
    <source>
        <dbReference type="ARBA" id="ARBA00022630"/>
    </source>
</evidence>
<gene>
    <name evidence="5" type="ORF">GCM10023081_03550</name>
</gene>
<dbReference type="Gene3D" id="2.40.110.10">
    <property type="entry name" value="Butyryl-CoA Dehydrogenase, subunit A, domain 2"/>
    <property type="match status" value="1"/>
</dbReference>
<dbReference type="SUPFAM" id="SSF56645">
    <property type="entry name" value="Acyl-CoA dehydrogenase NM domain-like"/>
    <property type="match status" value="1"/>
</dbReference>
<sequence length="448" mass="46218">MTATSLPRSRQARLSARFRPLFEEIAAGAAERDRTQALPHAQIAALAAAGFGAVRVPEADGGAGATLPELFGLLTELAAADPSIAQALRGHFAFVEDRLVAAPGPERDAWLARFVAGDLVGNAWTEVGDGALGEVGTKVSPDGSGGFVVNGTKYYSTGSIFADWIDTYAERTDTGARVIAAVPARQPGVRLEDDWDGFGQRTTGTGTTVFHDAAVDEAHLIDFDTRFKYQAAFYQAVLLAVLAGTARAAERDFAAELAARKRTFSQGAAALAREDPQLLQVIGEVSAAAFAGAATVARVAEALQGAYESALRLHAGEVDEEEDAAANDAAELASAQGQVALTPLALAAVTHAFDALAASATSTGKDLDRHWRNARTAGNHNPWVFKARLVGDLAVNGRTWPTIWAVGSAPGTVAGESGASEPGAPVAGASEAGPRLDTAAQAVAGLPA</sequence>
<evidence type="ECO:0000256" key="2">
    <source>
        <dbReference type="SAM" id="MobiDB-lite"/>
    </source>
</evidence>
<reference evidence="6" key="1">
    <citation type="journal article" date="2019" name="Int. J. Syst. Evol. Microbiol.">
        <title>The Global Catalogue of Microorganisms (GCM) 10K type strain sequencing project: providing services to taxonomists for standard genome sequencing and annotation.</title>
        <authorList>
            <consortium name="The Broad Institute Genomics Platform"/>
            <consortium name="The Broad Institute Genome Sequencing Center for Infectious Disease"/>
            <person name="Wu L."/>
            <person name="Ma J."/>
        </authorList>
    </citation>
    <scope>NUCLEOTIDE SEQUENCE [LARGE SCALE GENOMIC DNA]</scope>
    <source>
        <strain evidence="6">JCM 30742</strain>
    </source>
</reference>
<dbReference type="SUPFAM" id="SSF47203">
    <property type="entry name" value="Acyl-CoA dehydrogenase C-terminal domain-like"/>
    <property type="match status" value="1"/>
</dbReference>
<comment type="caution">
    <text evidence="5">The sequence shown here is derived from an EMBL/GenBank/DDBJ whole genome shotgun (WGS) entry which is preliminary data.</text>
</comment>
<dbReference type="Proteomes" id="UP001500752">
    <property type="component" value="Unassembled WGS sequence"/>
</dbReference>
<dbReference type="InterPro" id="IPR036250">
    <property type="entry name" value="AcylCo_DH-like_C"/>
</dbReference>
<name>A0ABP7BU10_9MICC</name>
<evidence type="ECO:0000313" key="6">
    <source>
        <dbReference type="Proteomes" id="UP001500752"/>
    </source>
</evidence>
<organism evidence="5 6">
    <name type="scientific">Arthrobacter ginkgonis</name>
    <dbReference type="NCBI Taxonomy" id="1630594"/>
    <lineage>
        <taxon>Bacteria</taxon>
        <taxon>Bacillati</taxon>
        <taxon>Actinomycetota</taxon>
        <taxon>Actinomycetes</taxon>
        <taxon>Micrococcales</taxon>
        <taxon>Micrococcaceae</taxon>
        <taxon>Arthrobacter</taxon>
    </lineage>
</organism>
<proteinExistence type="predicted"/>
<dbReference type="Pfam" id="PF02771">
    <property type="entry name" value="Acyl-CoA_dh_N"/>
    <property type="match status" value="1"/>
</dbReference>
<dbReference type="Gene3D" id="1.10.540.10">
    <property type="entry name" value="Acyl-CoA dehydrogenase/oxidase, N-terminal domain"/>
    <property type="match status" value="1"/>
</dbReference>
<keyword evidence="6" id="KW-1185">Reference proteome</keyword>
<evidence type="ECO:0000313" key="5">
    <source>
        <dbReference type="EMBL" id="GAA3668322.1"/>
    </source>
</evidence>
<dbReference type="InterPro" id="IPR037069">
    <property type="entry name" value="AcylCoA_DH/ox_N_sf"/>
</dbReference>
<dbReference type="InterPro" id="IPR046373">
    <property type="entry name" value="Acyl-CoA_Oxase/DH_mid-dom_sf"/>
</dbReference>
<dbReference type="RefSeq" id="WP_345148003.1">
    <property type="nucleotide sequence ID" value="NZ_BAABEO010000006.1"/>
</dbReference>
<dbReference type="Pfam" id="PF02770">
    <property type="entry name" value="Acyl-CoA_dh_M"/>
    <property type="match status" value="1"/>
</dbReference>
<dbReference type="InterPro" id="IPR013786">
    <property type="entry name" value="AcylCoA_DH/ox_N"/>
</dbReference>
<evidence type="ECO:0000259" key="4">
    <source>
        <dbReference type="Pfam" id="PF02771"/>
    </source>
</evidence>
<feature type="region of interest" description="Disordered" evidence="2">
    <location>
        <begin position="413"/>
        <end position="434"/>
    </location>
</feature>
<accession>A0ABP7BU10</accession>